<feature type="chain" id="PRO_5001630351" evidence="1">
    <location>
        <begin position="24"/>
        <end position="180"/>
    </location>
</feature>
<dbReference type="AlphaFoldDB" id="A0A066XI52"/>
<protein>
    <submittedName>
        <fullName evidence="2">Uncharacterized protein</fullName>
    </submittedName>
</protein>
<gene>
    <name evidence="2" type="ORF">CSUB01_09410</name>
</gene>
<evidence type="ECO:0000313" key="2">
    <source>
        <dbReference type="EMBL" id="KDN68592.1"/>
    </source>
</evidence>
<name>A0A066XI52_COLSU</name>
<proteinExistence type="predicted"/>
<sequence length="180" mass="19224">MRNSAILVLAHLWLIGIRTVSTATRTNLAPVPIGNDGLSLPASSRWHWSPLTSDDPGAGRSGLLATTPIALVERSVRSLQALPVLSAGAANITYVVSGLRIKPSGAQVELLQYDVHKALEHDAGESGGFVVFGVDIGLNVFALVPSINVFFGASLRKITVERVESQEYRSQIMVSGWLPK</sequence>
<evidence type="ECO:0000256" key="1">
    <source>
        <dbReference type="SAM" id="SignalP"/>
    </source>
</evidence>
<keyword evidence="1" id="KW-0732">Signal</keyword>
<reference evidence="3" key="1">
    <citation type="journal article" date="2014" name="Genome Announc.">
        <title>Draft genome sequence of Colletotrichum sublineola, a destructive pathogen of cultivated sorghum.</title>
        <authorList>
            <person name="Baroncelli R."/>
            <person name="Sanz-Martin J.M."/>
            <person name="Rech G.E."/>
            <person name="Sukno S.A."/>
            <person name="Thon M.R."/>
        </authorList>
    </citation>
    <scope>NUCLEOTIDE SEQUENCE [LARGE SCALE GENOMIC DNA]</scope>
    <source>
        <strain evidence="3">TX430BB</strain>
    </source>
</reference>
<dbReference type="EMBL" id="JMSE01000646">
    <property type="protein sequence ID" value="KDN68592.1"/>
    <property type="molecule type" value="Genomic_DNA"/>
</dbReference>
<dbReference type="HOGENOM" id="CLU_1496109_0_0_1"/>
<feature type="signal peptide" evidence="1">
    <location>
        <begin position="1"/>
        <end position="23"/>
    </location>
</feature>
<evidence type="ECO:0000313" key="3">
    <source>
        <dbReference type="Proteomes" id="UP000027238"/>
    </source>
</evidence>
<accession>A0A066XI52</accession>
<organism evidence="2 3">
    <name type="scientific">Colletotrichum sublineola</name>
    <name type="common">Sorghum anthracnose fungus</name>
    <dbReference type="NCBI Taxonomy" id="1173701"/>
    <lineage>
        <taxon>Eukaryota</taxon>
        <taxon>Fungi</taxon>
        <taxon>Dikarya</taxon>
        <taxon>Ascomycota</taxon>
        <taxon>Pezizomycotina</taxon>
        <taxon>Sordariomycetes</taxon>
        <taxon>Hypocreomycetidae</taxon>
        <taxon>Glomerellales</taxon>
        <taxon>Glomerellaceae</taxon>
        <taxon>Colletotrichum</taxon>
        <taxon>Colletotrichum graminicola species complex</taxon>
    </lineage>
</organism>
<comment type="caution">
    <text evidence="2">The sequence shown here is derived from an EMBL/GenBank/DDBJ whole genome shotgun (WGS) entry which is preliminary data.</text>
</comment>
<keyword evidence="3" id="KW-1185">Reference proteome</keyword>
<dbReference type="Proteomes" id="UP000027238">
    <property type="component" value="Unassembled WGS sequence"/>
</dbReference>